<reference evidence="4" key="1">
    <citation type="journal article" date="2016" name="Nat. Commun.">
        <title>The Gonium pectorale genome demonstrates co-option of cell cycle regulation during the evolution of multicellularity.</title>
        <authorList>
            <person name="Hanschen E.R."/>
            <person name="Marriage T.N."/>
            <person name="Ferris P.J."/>
            <person name="Hamaji T."/>
            <person name="Toyoda A."/>
            <person name="Fujiyama A."/>
            <person name="Neme R."/>
            <person name="Noguchi H."/>
            <person name="Minakuchi Y."/>
            <person name="Suzuki M."/>
            <person name="Kawai-Toyooka H."/>
            <person name="Smith D.R."/>
            <person name="Sparks H."/>
            <person name="Anderson J."/>
            <person name="Bakaric R."/>
            <person name="Luria V."/>
            <person name="Karger A."/>
            <person name="Kirschner M.W."/>
            <person name="Durand P.M."/>
            <person name="Michod R.E."/>
            <person name="Nozaki H."/>
            <person name="Olson B.J."/>
        </authorList>
    </citation>
    <scope>NUCLEOTIDE SEQUENCE [LARGE SCALE GENOMIC DNA]</scope>
    <source>
        <strain evidence="4">NIES-2863</strain>
    </source>
</reference>
<feature type="compositionally biased region" description="Basic and acidic residues" evidence="1">
    <location>
        <begin position="122"/>
        <end position="139"/>
    </location>
</feature>
<dbReference type="EMBL" id="LSYV01000020">
    <property type="protein sequence ID" value="KXZ49921.1"/>
    <property type="molecule type" value="Genomic_DNA"/>
</dbReference>
<gene>
    <name evidence="3" type="ORF">GPECTOR_19g372</name>
</gene>
<dbReference type="Proteomes" id="UP000075714">
    <property type="component" value="Unassembled WGS sequence"/>
</dbReference>
<name>A0A150GJF0_GONPE</name>
<keyword evidence="4" id="KW-1185">Reference proteome</keyword>
<feature type="region of interest" description="Disordered" evidence="1">
    <location>
        <begin position="122"/>
        <end position="169"/>
    </location>
</feature>
<keyword evidence="2" id="KW-0472">Membrane</keyword>
<protein>
    <submittedName>
        <fullName evidence="3">Uncharacterized protein</fullName>
    </submittedName>
</protein>
<proteinExistence type="predicted"/>
<evidence type="ECO:0000256" key="1">
    <source>
        <dbReference type="SAM" id="MobiDB-lite"/>
    </source>
</evidence>
<evidence type="ECO:0000313" key="3">
    <source>
        <dbReference type="EMBL" id="KXZ49921.1"/>
    </source>
</evidence>
<feature type="transmembrane region" description="Helical" evidence="2">
    <location>
        <begin position="77"/>
        <end position="101"/>
    </location>
</feature>
<sequence length="169" mass="18033">MAVQGLRATVRPCKLAASVSGSVPAALPSQAAGKGGTCPSWLRPWLWPDLFWALVAITVSIVTLICTRLIVPNWAWLVTNVLPVEAVAILLAVISMAWSFAKGFADYIDGLQSEMRKAAAQDRALKNMHDQDKEAERATIDASARAQMQATSMARPEAQAQGAKGVSST</sequence>
<keyword evidence="2" id="KW-1133">Transmembrane helix</keyword>
<evidence type="ECO:0000313" key="4">
    <source>
        <dbReference type="Proteomes" id="UP000075714"/>
    </source>
</evidence>
<dbReference type="AlphaFoldDB" id="A0A150GJF0"/>
<feature type="transmembrane region" description="Helical" evidence="2">
    <location>
        <begin position="50"/>
        <end position="71"/>
    </location>
</feature>
<accession>A0A150GJF0</accession>
<comment type="caution">
    <text evidence="3">The sequence shown here is derived from an EMBL/GenBank/DDBJ whole genome shotgun (WGS) entry which is preliminary data.</text>
</comment>
<organism evidence="3 4">
    <name type="scientific">Gonium pectorale</name>
    <name type="common">Green alga</name>
    <dbReference type="NCBI Taxonomy" id="33097"/>
    <lineage>
        <taxon>Eukaryota</taxon>
        <taxon>Viridiplantae</taxon>
        <taxon>Chlorophyta</taxon>
        <taxon>core chlorophytes</taxon>
        <taxon>Chlorophyceae</taxon>
        <taxon>CS clade</taxon>
        <taxon>Chlamydomonadales</taxon>
        <taxon>Volvocaceae</taxon>
        <taxon>Gonium</taxon>
    </lineage>
</organism>
<keyword evidence="2" id="KW-0812">Transmembrane</keyword>
<evidence type="ECO:0000256" key="2">
    <source>
        <dbReference type="SAM" id="Phobius"/>
    </source>
</evidence>